<evidence type="ECO:0000256" key="1">
    <source>
        <dbReference type="ARBA" id="ARBA00023015"/>
    </source>
</evidence>
<dbReference type="STRING" id="1122184.SAMN02745176_02762"/>
<dbReference type="PANTHER" id="PTHR43537:SF5">
    <property type="entry name" value="UXU OPERON TRANSCRIPTIONAL REGULATOR"/>
    <property type="match status" value="1"/>
</dbReference>
<keyword evidence="6" id="KW-1185">Reference proteome</keyword>
<name>A0A1M6HDR3_9FIRM</name>
<dbReference type="SMART" id="SM00345">
    <property type="entry name" value="HTH_GNTR"/>
    <property type="match status" value="1"/>
</dbReference>
<organism evidence="5 6">
    <name type="scientific">Lutispora thermophila DSM 19022</name>
    <dbReference type="NCBI Taxonomy" id="1122184"/>
    <lineage>
        <taxon>Bacteria</taxon>
        <taxon>Bacillati</taxon>
        <taxon>Bacillota</taxon>
        <taxon>Clostridia</taxon>
        <taxon>Lutisporales</taxon>
        <taxon>Lutisporaceae</taxon>
        <taxon>Lutispora</taxon>
    </lineage>
</organism>
<feature type="domain" description="HTH gntR-type" evidence="4">
    <location>
        <begin position="5"/>
        <end position="72"/>
    </location>
</feature>
<dbReference type="InterPro" id="IPR036390">
    <property type="entry name" value="WH_DNA-bd_sf"/>
</dbReference>
<dbReference type="Proteomes" id="UP000184442">
    <property type="component" value="Unassembled WGS sequence"/>
</dbReference>
<dbReference type="Pfam" id="PF07729">
    <property type="entry name" value="FCD"/>
    <property type="match status" value="1"/>
</dbReference>
<dbReference type="PANTHER" id="PTHR43537">
    <property type="entry name" value="TRANSCRIPTIONAL REGULATOR, GNTR FAMILY"/>
    <property type="match status" value="1"/>
</dbReference>
<dbReference type="SUPFAM" id="SSF46785">
    <property type="entry name" value="Winged helix' DNA-binding domain"/>
    <property type="match status" value="1"/>
</dbReference>
<evidence type="ECO:0000256" key="3">
    <source>
        <dbReference type="ARBA" id="ARBA00023163"/>
    </source>
</evidence>
<dbReference type="EMBL" id="FQZS01000020">
    <property type="protein sequence ID" value="SHJ20325.1"/>
    <property type="molecule type" value="Genomic_DNA"/>
</dbReference>
<dbReference type="SUPFAM" id="SSF48008">
    <property type="entry name" value="GntR ligand-binding domain-like"/>
    <property type="match status" value="1"/>
</dbReference>
<dbReference type="GO" id="GO:0003677">
    <property type="term" value="F:DNA binding"/>
    <property type="evidence" value="ECO:0007669"/>
    <property type="project" value="UniProtKB-KW"/>
</dbReference>
<evidence type="ECO:0000256" key="2">
    <source>
        <dbReference type="ARBA" id="ARBA00023125"/>
    </source>
</evidence>
<dbReference type="InterPro" id="IPR036388">
    <property type="entry name" value="WH-like_DNA-bd_sf"/>
</dbReference>
<keyword evidence="1" id="KW-0805">Transcription regulation</keyword>
<dbReference type="SMART" id="SM00895">
    <property type="entry name" value="FCD"/>
    <property type="match status" value="1"/>
</dbReference>
<sequence length="214" mass="25030">MSKRNDNKLIALNYIKDQIITCALPPGSVIRIDEIAAELNFSKTPVREALLELQYENYVTVAPRKKTFVSPISLEDLKNIYEARLINEVALFKLLDISNVANSKDKLLELVERWNSMNLSDKNKDTYTMFLREDLDFHVALINLSKNPHLSHFCQELLYKSQRFWYLALYKNDLDLVRKQHIAILEALLEYDFKKVSNLVEEHILISRSMLNKL</sequence>
<dbReference type="InterPro" id="IPR008920">
    <property type="entry name" value="TF_FadR/GntR_C"/>
</dbReference>
<evidence type="ECO:0000313" key="5">
    <source>
        <dbReference type="EMBL" id="SHJ20325.1"/>
    </source>
</evidence>
<dbReference type="PROSITE" id="PS50949">
    <property type="entry name" value="HTH_GNTR"/>
    <property type="match status" value="1"/>
</dbReference>
<keyword evidence="2 5" id="KW-0238">DNA-binding</keyword>
<reference evidence="5 6" key="1">
    <citation type="submission" date="2016-11" db="EMBL/GenBank/DDBJ databases">
        <authorList>
            <person name="Jaros S."/>
            <person name="Januszkiewicz K."/>
            <person name="Wedrychowicz H."/>
        </authorList>
    </citation>
    <scope>NUCLEOTIDE SEQUENCE [LARGE SCALE GENOMIC DNA]</scope>
    <source>
        <strain evidence="5 6">DSM 19022</strain>
    </source>
</reference>
<dbReference type="Gene3D" id="1.20.120.530">
    <property type="entry name" value="GntR ligand-binding domain-like"/>
    <property type="match status" value="1"/>
</dbReference>
<evidence type="ECO:0000313" key="6">
    <source>
        <dbReference type="Proteomes" id="UP000184442"/>
    </source>
</evidence>
<dbReference type="RefSeq" id="WP_073026755.1">
    <property type="nucleotide sequence ID" value="NZ_FQZS01000020.1"/>
</dbReference>
<gene>
    <name evidence="5" type="ORF">SAMN02745176_02762</name>
</gene>
<dbReference type="CDD" id="cd07377">
    <property type="entry name" value="WHTH_GntR"/>
    <property type="match status" value="1"/>
</dbReference>
<keyword evidence="3" id="KW-0804">Transcription</keyword>
<dbReference type="GO" id="GO:0003700">
    <property type="term" value="F:DNA-binding transcription factor activity"/>
    <property type="evidence" value="ECO:0007669"/>
    <property type="project" value="InterPro"/>
</dbReference>
<accession>A0A1M6HDR3</accession>
<dbReference type="InterPro" id="IPR000524">
    <property type="entry name" value="Tscrpt_reg_HTH_GntR"/>
</dbReference>
<dbReference type="InterPro" id="IPR011711">
    <property type="entry name" value="GntR_C"/>
</dbReference>
<protein>
    <submittedName>
        <fullName evidence="5">DNA-binding transcriptional regulator, GntR family</fullName>
    </submittedName>
</protein>
<dbReference type="AlphaFoldDB" id="A0A1M6HDR3"/>
<dbReference type="Gene3D" id="1.10.10.10">
    <property type="entry name" value="Winged helix-like DNA-binding domain superfamily/Winged helix DNA-binding domain"/>
    <property type="match status" value="1"/>
</dbReference>
<proteinExistence type="predicted"/>
<evidence type="ECO:0000259" key="4">
    <source>
        <dbReference type="PROSITE" id="PS50949"/>
    </source>
</evidence>
<dbReference type="Pfam" id="PF00392">
    <property type="entry name" value="GntR"/>
    <property type="match status" value="1"/>
</dbReference>